<dbReference type="Pfam" id="PF05721">
    <property type="entry name" value="PhyH"/>
    <property type="match status" value="1"/>
</dbReference>
<dbReference type="PANTHER" id="PTHR31630">
    <property type="entry name" value="PHYTANOYL-COA DIOXYGENASE-RELATED-RELATED"/>
    <property type="match status" value="1"/>
</dbReference>
<evidence type="ECO:0000313" key="1">
    <source>
        <dbReference type="EMBL" id="MDQ4627635.1"/>
    </source>
</evidence>
<keyword evidence="1" id="KW-0560">Oxidoreductase</keyword>
<dbReference type="Proteomes" id="UP001237592">
    <property type="component" value="Unassembled WGS sequence"/>
</dbReference>
<accession>A0ABU0XVQ6</accession>
<protein>
    <submittedName>
        <fullName evidence="1">Phytanoyl-CoA dioxygenase family protein</fullName>
    </submittedName>
</protein>
<dbReference type="PANTHER" id="PTHR31630:SF6">
    <property type="entry name" value="PHYTANOYL-COA DIOXYGENASE-RELATED"/>
    <property type="match status" value="1"/>
</dbReference>
<name>A0ABU0XVQ6_9BURK</name>
<dbReference type="GO" id="GO:0051213">
    <property type="term" value="F:dioxygenase activity"/>
    <property type="evidence" value="ECO:0007669"/>
    <property type="project" value="UniProtKB-KW"/>
</dbReference>
<keyword evidence="1" id="KW-0223">Dioxygenase</keyword>
<comment type="caution">
    <text evidence="1">The sequence shown here is derived from an EMBL/GenBank/DDBJ whole genome shotgun (WGS) entry which is preliminary data.</text>
</comment>
<proteinExistence type="predicted"/>
<evidence type="ECO:0000313" key="2">
    <source>
        <dbReference type="Proteomes" id="UP001237592"/>
    </source>
</evidence>
<dbReference type="SUPFAM" id="SSF51197">
    <property type="entry name" value="Clavaminate synthase-like"/>
    <property type="match status" value="1"/>
</dbReference>
<gene>
    <name evidence="1" type="ORF">RB624_17230</name>
</gene>
<dbReference type="EMBL" id="JAVFKP010000004">
    <property type="protein sequence ID" value="MDQ4627635.1"/>
    <property type="molecule type" value="Genomic_DNA"/>
</dbReference>
<sequence>MDDWPHLHELWQRCTGHGGAAGSQGLARDHRDIKALYARGISMEDAMQFLFQQRPTLEAFQAWLAGRTRVRPAHAASVHQDVLSAAELRHFEEHGYLVLRGAVPRAQCVAAQTAIWEYLGASPDDMASWYRPHPGKRGLMLQFSDHPALEENRHCAHIRHACQQLYDTGIGADTGIYASIDKVSFNPPETPQHRFLGSALHWDVSLQQPVPFKLQGMLYLSDCPAQHGAFHCVPGFQHHMAGWLRQVPPGRQPREWAVEDLRPVPVEGMAGDFIIWHQALPHCATPNRGPAPRMVQYLTYLPEHCQDQDAWI</sequence>
<dbReference type="InterPro" id="IPR008775">
    <property type="entry name" value="Phytyl_CoA_dOase-like"/>
</dbReference>
<dbReference type="RefSeq" id="WP_307779687.1">
    <property type="nucleotide sequence ID" value="NZ_JAVFKP010000004.1"/>
</dbReference>
<keyword evidence="2" id="KW-1185">Reference proteome</keyword>
<reference evidence="1 2" key="1">
    <citation type="submission" date="2023-08" db="EMBL/GenBank/DDBJ databases">
        <title>Draft genome sequence of Janthinobacterium lividum.</title>
        <authorList>
            <person name="Chun B.H."/>
            <person name="Lee Y."/>
        </authorList>
    </citation>
    <scope>NUCLEOTIDE SEQUENCE [LARGE SCALE GENOMIC DNA]</scope>
    <source>
        <strain evidence="1 2">AMJK</strain>
    </source>
</reference>
<dbReference type="Gene3D" id="2.60.120.620">
    <property type="entry name" value="q2cbj1_9rhob like domain"/>
    <property type="match status" value="1"/>
</dbReference>
<organism evidence="1 2">
    <name type="scientific">Janthinobacterium lividum</name>
    <dbReference type="NCBI Taxonomy" id="29581"/>
    <lineage>
        <taxon>Bacteria</taxon>
        <taxon>Pseudomonadati</taxon>
        <taxon>Pseudomonadota</taxon>
        <taxon>Betaproteobacteria</taxon>
        <taxon>Burkholderiales</taxon>
        <taxon>Oxalobacteraceae</taxon>
        <taxon>Janthinobacterium</taxon>
    </lineage>
</organism>